<organism evidence="1 2">
    <name type="scientific">Wickerhamomyces pijperi</name>
    <name type="common">Yeast</name>
    <name type="synonym">Pichia pijperi</name>
    <dbReference type="NCBI Taxonomy" id="599730"/>
    <lineage>
        <taxon>Eukaryota</taxon>
        <taxon>Fungi</taxon>
        <taxon>Dikarya</taxon>
        <taxon>Ascomycota</taxon>
        <taxon>Saccharomycotina</taxon>
        <taxon>Saccharomycetes</taxon>
        <taxon>Phaffomycetales</taxon>
        <taxon>Wickerhamomycetaceae</taxon>
        <taxon>Wickerhamomyces</taxon>
    </lineage>
</organism>
<gene>
    <name evidence="1" type="ORF">WICPIJ_007073</name>
</gene>
<reference evidence="1" key="2">
    <citation type="submission" date="2021-01" db="EMBL/GenBank/DDBJ databases">
        <authorList>
            <person name="Schikora-Tamarit M.A."/>
        </authorList>
    </citation>
    <scope>NUCLEOTIDE SEQUENCE</scope>
    <source>
        <strain evidence="1">CBS2887</strain>
    </source>
</reference>
<keyword evidence="2" id="KW-1185">Reference proteome</keyword>
<comment type="caution">
    <text evidence="1">The sequence shown here is derived from an EMBL/GenBank/DDBJ whole genome shotgun (WGS) entry which is preliminary data.</text>
</comment>
<reference evidence="1" key="1">
    <citation type="journal article" date="2021" name="Open Biol.">
        <title>Shared evolutionary footprints suggest mitochondrial oxidative damage underlies multiple complex I losses in fungi.</title>
        <authorList>
            <person name="Schikora-Tamarit M.A."/>
            <person name="Marcet-Houben M."/>
            <person name="Nosek J."/>
            <person name="Gabaldon T."/>
        </authorList>
    </citation>
    <scope>NUCLEOTIDE SEQUENCE</scope>
    <source>
        <strain evidence="1">CBS2887</strain>
    </source>
</reference>
<evidence type="ECO:0000313" key="2">
    <source>
        <dbReference type="Proteomes" id="UP000774326"/>
    </source>
</evidence>
<dbReference type="Proteomes" id="UP000774326">
    <property type="component" value="Unassembled WGS sequence"/>
</dbReference>
<evidence type="ECO:0000313" key="1">
    <source>
        <dbReference type="EMBL" id="KAH3681954.1"/>
    </source>
</evidence>
<name>A0A9P8Q330_WICPI</name>
<accession>A0A9P8Q330</accession>
<sequence length="205" mass="22867">MNSAPLAFMLRTDSMMFGVATAMCWTPGPSHLDHVVGRGHHHGSQSRKLRGDVVLIHRPELVEAKDLRVNVAALVHHVPVLVLDTVVNHVQLDRRQQRKSRAVHLIGEPVVLHRTVIGQVHALVVLHFNQSVEDILKHLDRGLLDGPELIAEDSWLTDSLSTGPDCMLEHQINVRHLEGDVLDTVAVLLDEVVHLFQDPTTLLLH</sequence>
<dbReference type="EMBL" id="JAEUBG010004137">
    <property type="protein sequence ID" value="KAH3681954.1"/>
    <property type="molecule type" value="Genomic_DNA"/>
</dbReference>
<proteinExistence type="predicted"/>
<dbReference type="AlphaFoldDB" id="A0A9P8Q330"/>
<protein>
    <submittedName>
        <fullName evidence="1">Uncharacterized protein</fullName>
    </submittedName>
</protein>